<feature type="signal peptide" evidence="1">
    <location>
        <begin position="1"/>
        <end position="26"/>
    </location>
</feature>
<dbReference type="Proteomes" id="UP000722957">
    <property type="component" value="Unassembled WGS sequence"/>
</dbReference>
<name>A0ABD4KY14_VIBAN</name>
<dbReference type="RefSeq" id="WP_194574450.1">
    <property type="nucleotide sequence ID" value="NZ_RDOM01001204.1"/>
</dbReference>
<protein>
    <submittedName>
        <fullName evidence="2">Uncharacterized protein</fullName>
    </submittedName>
</protein>
<gene>
    <name evidence="2" type="ORF">EAY07_26240</name>
</gene>
<evidence type="ECO:0000313" key="2">
    <source>
        <dbReference type="EMBL" id="MBF4275438.1"/>
    </source>
</evidence>
<dbReference type="EMBL" id="RDOM01001204">
    <property type="protein sequence ID" value="MBF4275438.1"/>
    <property type="molecule type" value="Genomic_DNA"/>
</dbReference>
<evidence type="ECO:0000256" key="1">
    <source>
        <dbReference type="SAM" id="SignalP"/>
    </source>
</evidence>
<evidence type="ECO:0000313" key="3">
    <source>
        <dbReference type="Proteomes" id="UP000722957"/>
    </source>
</evidence>
<sequence>MHRNSLKLSPLTLAMTLTMFTSTAFALESGHDVMVVESSKQSTLLEQMDSSVLIKTGEELEQ</sequence>
<proteinExistence type="predicted"/>
<comment type="caution">
    <text evidence="2">The sequence shown here is derived from an EMBL/GenBank/DDBJ whole genome shotgun (WGS) entry which is preliminary data.</text>
</comment>
<organism evidence="2 3">
    <name type="scientific">Vibrio anguillarum</name>
    <name type="common">Listonella anguillarum</name>
    <dbReference type="NCBI Taxonomy" id="55601"/>
    <lineage>
        <taxon>Bacteria</taxon>
        <taxon>Pseudomonadati</taxon>
        <taxon>Pseudomonadota</taxon>
        <taxon>Gammaproteobacteria</taxon>
        <taxon>Vibrionales</taxon>
        <taxon>Vibrionaceae</taxon>
        <taxon>Vibrio</taxon>
    </lineage>
</organism>
<accession>A0ABD4KY14</accession>
<feature type="chain" id="PRO_5044826731" evidence="1">
    <location>
        <begin position="27"/>
        <end position="62"/>
    </location>
</feature>
<keyword evidence="1" id="KW-0732">Signal</keyword>
<feature type="non-terminal residue" evidence="2">
    <location>
        <position position="62"/>
    </location>
</feature>
<reference evidence="2 3" key="1">
    <citation type="journal article" date="2021" name="PeerJ">
        <title>Analysis of 44 Vibrio anguillarum genomes reveals high genetic diversity.</title>
        <authorList>
            <person name="Hansen M.J."/>
            <person name="Dalsgaard I."/>
        </authorList>
    </citation>
    <scope>NUCLEOTIDE SEQUENCE [LARGE SCALE GENOMIC DNA]</scope>
    <source>
        <strain evidence="2 3">17-16730-2A</strain>
    </source>
</reference>
<dbReference type="AlphaFoldDB" id="A0ABD4KY14"/>